<dbReference type="AlphaFoldDB" id="A0A974P4F7"/>
<protein>
    <submittedName>
        <fullName evidence="1">Uncharacterized protein</fullName>
    </submittedName>
</protein>
<gene>
    <name evidence="1" type="ORF">JKL49_05540</name>
</gene>
<proteinExistence type="predicted"/>
<dbReference type="EMBL" id="CP068570">
    <property type="protein sequence ID" value="QQZ50797.1"/>
    <property type="molecule type" value="Genomic_DNA"/>
</dbReference>
<name>A0A974P4F7_9CAUL</name>
<evidence type="ECO:0000313" key="1">
    <source>
        <dbReference type="EMBL" id="QQZ50797.1"/>
    </source>
</evidence>
<sequence>MDHSFARTATASLGFLCGLQPRADEAIGSAHGFDSQGRFLGAKLSFAFR</sequence>
<accession>A0A974P4F7</accession>
<organism evidence="1">
    <name type="scientific">Phenylobacterium glaciei</name>
    <dbReference type="NCBI Taxonomy" id="2803784"/>
    <lineage>
        <taxon>Bacteria</taxon>
        <taxon>Pseudomonadati</taxon>
        <taxon>Pseudomonadota</taxon>
        <taxon>Alphaproteobacteria</taxon>
        <taxon>Caulobacterales</taxon>
        <taxon>Caulobacteraceae</taxon>
        <taxon>Phenylobacterium</taxon>
    </lineage>
</organism>
<reference evidence="1" key="1">
    <citation type="submission" date="2021-01" db="EMBL/GenBank/DDBJ databases">
        <title>Genome sequence of Phenylobacterium sp. 20VBR1 isolated from a valley glaceir, Ny-Alesund, Svalbard.</title>
        <authorList>
            <person name="Thomas F.A."/>
            <person name="Krishnan K.P."/>
            <person name="Sinha R.K."/>
        </authorList>
    </citation>
    <scope>NUCLEOTIDE SEQUENCE</scope>
    <source>
        <strain evidence="1">20VBR1</strain>
    </source>
</reference>